<sequence length="57" mass="6119">MSGNDDLVPVTQSDREGAAHRCGCAAKAKAIRRGEMDHTEFVQGITKYRRLSGKGAA</sequence>
<dbReference type="EMBL" id="BBPI01000069">
    <property type="protein sequence ID" value="GAM01912.1"/>
    <property type="molecule type" value="Genomic_DNA"/>
</dbReference>
<dbReference type="AlphaFoldDB" id="A0A0A1W9R5"/>
<evidence type="ECO:0000313" key="1">
    <source>
        <dbReference type="EMBL" id="GAM01912.1"/>
    </source>
</evidence>
<reference evidence="1 2" key="1">
    <citation type="submission" date="2014-11" db="EMBL/GenBank/DDBJ databases">
        <title>Whole genome shotgun sequence of Sphingomonas parapaucimobilis NBRC 15100.</title>
        <authorList>
            <person name="Katano-Makiyama Y."/>
            <person name="Hosoyama A."/>
            <person name="Hashimoto M."/>
            <person name="Hosoyama Y."/>
            <person name="Noguchi M."/>
            <person name="Numata M."/>
            <person name="Tsuchikane K."/>
            <person name="Hirakata S."/>
            <person name="Uohara A."/>
            <person name="Shimodaira J."/>
            <person name="Ohji S."/>
            <person name="Ichikawa N."/>
            <person name="Kimura A."/>
            <person name="Yamazoe A."/>
            <person name="Fujita N."/>
        </authorList>
    </citation>
    <scope>NUCLEOTIDE SEQUENCE [LARGE SCALE GENOMIC DNA]</scope>
    <source>
        <strain evidence="1 2">NBRC 15100</strain>
    </source>
</reference>
<dbReference type="Proteomes" id="UP000032305">
    <property type="component" value="Unassembled WGS sequence"/>
</dbReference>
<accession>A0A0A1W9R5</accession>
<protein>
    <submittedName>
        <fullName evidence="1">Uncharacterized protein</fullName>
    </submittedName>
</protein>
<dbReference type="RefSeq" id="WP_157013723.1">
    <property type="nucleotide sequence ID" value="NZ_BBPI01000069.1"/>
</dbReference>
<evidence type="ECO:0000313" key="2">
    <source>
        <dbReference type="Proteomes" id="UP000032305"/>
    </source>
</evidence>
<name>A0A0A1W9R5_9SPHN</name>
<gene>
    <name evidence="1" type="ORF">SP5_069_01560</name>
</gene>
<comment type="caution">
    <text evidence="1">The sequence shown here is derived from an EMBL/GenBank/DDBJ whole genome shotgun (WGS) entry which is preliminary data.</text>
</comment>
<keyword evidence="2" id="KW-1185">Reference proteome</keyword>
<proteinExistence type="predicted"/>
<organism evidence="1 2">
    <name type="scientific">Sphingomonas parapaucimobilis NBRC 15100</name>
    <dbReference type="NCBI Taxonomy" id="1219049"/>
    <lineage>
        <taxon>Bacteria</taxon>
        <taxon>Pseudomonadati</taxon>
        <taxon>Pseudomonadota</taxon>
        <taxon>Alphaproteobacteria</taxon>
        <taxon>Sphingomonadales</taxon>
        <taxon>Sphingomonadaceae</taxon>
        <taxon>Sphingomonas</taxon>
    </lineage>
</organism>